<name>G0UKP7_TRYCI</name>
<evidence type="ECO:0000313" key="1">
    <source>
        <dbReference type="EMBL" id="CCC89952.1"/>
    </source>
</evidence>
<gene>
    <name evidence="1" type="ORF">TCIL3000_4_340</name>
</gene>
<sequence>MSVFHRSPRCLGSGFDVFDSNGVPQAPRVSFATPLVHPSRLDLDDLLEVDSPGLASLESSPLADDNTAKQEKELRDAIPLSFFLSLYIKYRVLLRFWHCWLKLHILFTGP</sequence>
<accession>G0UKP7</accession>
<proteinExistence type="predicted"/>
<protein>
    <submittedName>
        <fullName evidence="1">Uncharacterized protein</fullName>
    </submittedName>
</protein>
<dbReference type="EMBL" id="HE575317">
    <property type="protein sequence ID" value="CCC89952.1"/>
    <property type="molecule type" value="Genomic_DNA"/>
</dbReference>
<dbReference type="AlphaFoldDB" id="G0UKP7"/>
<reference evidence="1" key="1">
    <citation type="journal article" date="2012" name="Proc. Natl. Acad. Sci. U.S.A.">
        <title>Antigenic diversity is generated by distinct evolutionary mechanisms in African trypanosome species.</title>
        <authorList>
            <person name="Jackson A.P."/>
            <person name="Berry A."/>
            <person name="Aslett M."/>
            <person name="Allison H.C."/>
            <person name="Burton P."/>
            <person name="Vavrova-Anderson J."/>
            <person name="Brown R."/>
            <person name="Browne H."/>
            <person name="Corton N."/>
            <person name="Hauser H."/>
            <person name="Gamble J."/>
            <person name="Gilderthorp R."/>
            <person name="Marcello L."/>
            <person name="McQuillan J."/>
            <person name="Otto T.D."/>
            <person name="Quail M.A."/>
            <person name="Sanders M.J."/>
            <person name="van Tonder A."/>
            <person name="Ginger M.L."/>
            <person name="Field M.C."/>
            <person name="Barry J.D."/>
            <person name="Hertz-Fowler C."/>
            <person name="Berriman M."/>
        </authorList>
    </citation>
    <scope>NUCLEOTIDE SEQUENCE</scope>
    <source>
        <strain evidence="1">IL3000</strain>
    </source>
</reference>
<organism evidence="1">
    <name type="scientific">Trypanosoma congolense (strain IL3000)</name>
    <dbReference type="NCBI Taxonomy" id="1068625"/>
    <lineage>
        <taxon>Eukaryota</taxon>
        <taxon>Discoba</taxon>
        <taxon>Euglenozoa</taxon>
        <taxon>Kinetoplastea</taxon>
        <taxon>Metakinetoplastina</taxon>
        <taxon>Trypanosomatida</taxon>
        <taxon>Trypanosomatidae</taxon>
        <taxon>Trypanosoma</taxon>
        <taxon>Nannomonas</taxon>
    </lineage>
</organism>